<organism evidence="2 3">
    <name type="scientific">Polynucleobacter meluiroseus</name>
    <dbReference type="NCBI Taxonomy" id="1938814"/>
    <lineage>
        <taxon>Bacteria</taxon>
        <taxon>Pseudomonadati</taxon>
        <taxon>Pseudomonadota</taxon>
        <taxon>Betaproteobacteria</taxon>
        <taxon>Burkholderiales</taxon>
        <taxon>Burkholderiaceae</taxon>
        <taxon>Polynucleobacter</taxon>
    </lineage>
</organism>
<name>A0A240DYN6_9BURK</name>
<feature type="domain" description="General stress protein FMN-binding split barrel" evidence="1">
    <location>
        <begin position="6"/>
        <end position="150"/>
    </location>
</feature>
<dbReference type="Pfam" id="PF16242">
    <property type="entry name" value="Pyrid_ox_like"/>
    <property type="match status" value="1"/>
</dbReference>
<proteinExistence type="predicted"/>
<dbReference type="Gene3D" id="2.30.110.10">
    <property type="entry name" value="Electron Transport, Fmn-binding Protein, Chain A"/>
    <property type="match status" value="1"/>
</dbReference>
<evidence type="ECO:0000313" key="3">
    <source>
        <dbReference type="Proteomes" id="UP000218069"/>
    </source>
</evidence>
<evidence type="ECO:0000259" key="1">
    <source>
        <dbReference type="Pfam" id="PF16242"/>
    </source>
</evidence>
<dbReference type="RefSeq" id="WP_165766388.1">
    <property type="nucleotide sequence ID" value="NZ_OANS01000001.1"/>
</dbReference>
<sequence length="162" mass="18365">MKKNKDVHNLHEVVNEFEAAMLVTHDASKIHARPMVIARLDEKMGVYLITDIHSVKVDEMKVNPHALLTFQSSSQFATVSGDLLMVQDRTLIESMWKEVWQVWFPLGKTDPNITLLQFTAHEGDFWDNAGMKGLKYVYSAAKAYVSGETPVPNKELHAKVNL</sequence>
<dbReference type="AlphaFoldDB" id="A0A240DYN6"/>
<gene>
    <name evidence="2" type="ORF">SAMN06295945_0362</name>
</gene>
<dbReference type="PANTHER" id="PTHR34818:SF1">
    <property type="entry name" value="PROTEIN BLI-3"/>
    <property type="match status" value="1"/>
</dbReference>
<evidence type="ECO:0000313" key="2">
    <source>
        <dbReference type="EMBL" id="SNX28042.1"/>
    </source>
</evidence>
<dbReference type="InterPro" id="IPR052917">
    <property type="entry name" value="Stress-Dev_Protein"/>
</dbReference>
<dbReference type="SUPFAM" id="SSF50475">
    <property type="entry name" value="FMN-binding split barrel"/>
    <property type="match status" value="1"/>
</dbReference>
<dbReference type="InterPro" id="IPR038725">
    <property type="entry name" value="YdaG_split_barrel_FMN-bd"/>
</dbReference>
<dbReference type="PANTHER" id="PTHR34818">
    <property type="entry name" value="PROTEIN BLI-3"/>
    <property type="match status" value="1"/>
</dbReference>
<dbReference type="Proteomes" id="UP000218069">
    <property type="component" value="Unassembled WGS sequence"/>
</dbReference>
<accession>A0A240DYN6</accession>
<dbReference type="InterPro" id="IPR012349">
    <property type="entry name" value="Split_barrel_FMN-bd"/>
</dbReference>
<reference evidence="3" key="1">
    <citation type="submission" date="2017-08" db="EMBL/GenBank/DDBJ databases">
        <authorList>
            <person name="Varghese N."/>
            <person name="Submissions S."/>
        </authorList>
    </citation>
    <scope>NUCLEOTIDE SEQUENCE [LARGE SCALE GENOMIC DNA]</scope>
    <source>
        <strain evidence="3">AP-Melu-1000-B4</strain>
    </source>
</reference>
<dbReference type="EMBL" id="OANS01000001">
    <property type="protein sequence ID" value="SNX28042.1"/>
    <property type="molecule type" value="Genomic_DNA"/>
</dbReference>
<keyword evidence="3" id="KW-1185">Reference proteome</keyword>
<protein>
    <submittedName>
        <fullName evidence="2">General stress protein 26</fullName>
    </submittedName>
</protein>